<comment type="cofactor">
    <cofactor evidence="1">
        <name>Ca(2+)</name>
        <dbReference type="ChEBI" id="CHEBI:29108"/>
    </cofactor>
</comment>
<dbReference type="GO" id="GO:0030246">
    <property type="term" value="F:carbohydrate binding"/>
    <property type="evidence" value="ECO:0007669"/>
    <property type="project" value="InterPro"/>
</dbReference>
<dbReference type="CDD" id="cd01083">
    <property type="entry name" value="GAG_Lyase"/>
    <property type="match status" value="1"/>
</dbReference>
<feature type="chain" id="PRO_5017662302" evidence="8">
    <location>
        <begin position="21"/>
        <end position="817"/>
    </location>
</feature>
<dbReference type="InterPro" id="IPR008929">
    <property type="entry name" value="Chondroitin_lyas"/>
</dbReference>
<gene>
    <name evidence="12" type="ORF">DXC34_08625</name>
</gene>
<dbReference type="InterPro" id="IPR003159">
    <property type="entry name" value="Lyase_8_central_dom"/>
</dbReference>
<dbReference type="Pfam" id="PF08124">
    <property type="entry name" value="Lyase_8_N"/>
    <property type="match status" value="1"/>
</dbReference>
<evidence type="ECO:0000256" key="4">
    <source>
        <dbReference type="ARBA" id="ARBA00022729"/>
    </source>
</evidence>
<evidence type="ECO:0000259" key="9">
    <source>
        <dbReference type="Pfam" id="PF02278"/>
    </source>
</evidence>
<dbReference type="PANTHER" id="PTHR38481:SF1">
    <property type="entry name" value="HYALURONATE LYASE"/>
    <property type="match status" value="1"/>
</dbReference>
<feature type="domain" description="Polysaccharide lyase family 8 C-terminal" evidence="10">
    <location>
        <begin position="730"/>
        <end position="793"/>
    </location>
</feature>
<dbReference type="InterPro" id="IPR011013">
    <property type="entry name" value="Gal_mutarotase_sf_dom"/>
</dbReference>
<dbReference type="SUPFAM" id="SSF49863">
    <property type="entry name" value="Hyaluronate lyase-like, C-terminal domain"/>
    <property type="match status" value="1"/>
</dbReference>
<dbReference type="Pfam" id="PF02278">
    <property type="entry name" value="Lyase_8"/>
    <property type="match status" value="1"/>
</dbReference>
<dbReference type="InterPro" id="IPR011467">
    <property type="entry name" value="DUF1573"/>
</dbReference>
<name>A0A3E4UPK5_BACSE</name>
<feature type="domain" description="Polysaccharide lyase 8 N-terminal alpha-helical" evidence="11">
    <location>
        <begin position="167"/>
        <end position="445"/>
    </location>
</feature>
<keyword evidence="6" id="KW-0456">Lyase</keyword>
<dbReference type="AlphaFoldDB" id="A0A3E4UPK5"/>
<evidence type="ECO:0000256" key="2">
    <source>
        <dbReference type="ARBA" id="ARBA00006699"/>
    </source>
</evidence>
<evidence type="ECO:0000313" key="13">
    <source>
        <dbReference type="Proteomes" id="UP000261223"/>
    </source>
</evidence>
<comment type="caution">
    <text evidence="12">The sequence shown here is derived from an EMBL/GenBank/DDBJ whole genome shotgun (WGS) entry which is preliminary data.</text>
</comment>
<dbReference type="InterPro" id="IPR013783">
    <property type="entry name" value="Ig-like_fold"/>
</dbReference>
<evidence type="ECO:0000256" key="8">
    <source>
        <dbReference type="SAM" id="SignalP"/>
    </source>
</evidence>
<feature type="active site" evidence="7">
    <location>
        <position position="352"/>
    </location>
</feature>
<dbReference type="Gene3D" id="2.60.220.10">
    <property type="entry name" value="Polysaccharide lyase family 8-like, C-terminal"/>
    <property type="match status" value="1"/>
</dbReference>
<evidence type="ECO:0000256" key="3">
    <source>
        <dbReference type="ARBA" id="ARBA00011245"/>
    </source>
</evidence>
<dbReference type="InterPro" id="IPR038970">
    <property type="entry name" value="Lyase_8"/>
</dbReference>
<protein>
    <submittedName>
        <fullName evidence="12">DUF1573 domain-containing protein</fullName>
    </submittedName>
</protein>
<sequence length="817" mass="93047">MKRILTLGIVLLTVNSLLPAQEITFSETKFNWGTVREQDGNVSYDFRFVNTGDKPLTIKNIITGCGCTSSEWTEKAYQPGEEGIIRLVYHPQGRTENDINLVAEIYTNRAAKGVVTLEMAGKITRETPSYSARYNPANGKRSQNPTYIPQDEYEQILERIREELYAKTTTQQADRATEKLLRSMLPEGKWSDLDYACFFRTNWEPVEHLKRLVTIAASYTDKQSRYYGNEVLYNAIRDALQYWVKQDPTCFNWWYNQISVPQTQASLLALMDAGQKKLPSEIRMPILKAMGERSDPRKWTSANKMDIAIHHLVRGCLLKNDSIVRVNADEIFYPVQIVANEGIQEDLSYHQHGPQLYIGGYGTVFVDNIVRMGNILNGTKYAMNPEKLTLFSNFIRNTYFNVFRSRYLDFSVTGRGVSRKGTLDYGDCAALFRNLQALDAKHAGEYADIARRFLTREASYQRSDKNTMYHCSDYMLHNRQNYDFSVRTSSTRTNKTESGNGENLYGTYMSDGATNIRVNGNEYADIFPVWEWDRIPGTTLPAGEKRNPVDWGSKGTCTFTGGVSNGKYGVMTFKMDDYGVKAQKSWFMFDNEVVCLGSGIGSNVPTDIVTTVNQCHLDGNVWINTGKALRQATQGEFAFEQAPQWIWHDSIAYLFPQGNNIKLKMDRQKGNWAKINFNYPATEISMPIFNLVINHGQSPRNASYAYIVVPGINHPEKMKTYSCRHLKIERNDTEIQAVNNRKSGILQIVFFKPGTFDNEEIKVKALKPCVVQIKKSKGKVTDMQIADPQNQEKLKPGVDVIMGQCKNLRGKFINCYL</sequence>
<evidence type="ECO:0000313" key="12">
    <source>
        <dbReference type="EMBL" id="RGM13484.1"/>
    </source>
</evidence>
<dbReference type="GO" id="GO:0005576">
    <property type="term" value="C:extracellular region"/>
    <property type="evidence" value="ECO:0007669"/>
    <property type="project" value="InterPro"/>
</dbReference>
<dbReference type="InterPro" id="IPR014718">
    <property type="entry name" value="GH-type_carb-bd"/>
</dbReference>
<dbReference type="RefSeq" id="WP_117741723.1">
    <property type="nucleotide sequence ID" value="NZ_QSSV01000009.1"/>
</dbReference>
<evidence type="ECO:0000256" key="5">
    <source>
        <dbReference type="ARBA" id="ARBA00022837"/>
    </source>
</evidence>
<dbReference type="SUPFAM" id="SSF48230">
    <property type="entry name" value="Chondroitin AC/alginate lyase"/>
    <property type="match status" value="1"/>
</dbReference>
<feature type="active site" evidence="7">
    <location>
        <position position="415"/>
    </location>
</feature>
<dbReference type="Pfam" id="PF02884">
    <property type="entry name" value="Lyase_8_C"/>
    <property type="match status" value="1"/>
</dbReference>
<comment type="similarity">
    <text evidence="2">Belongs to the polysaccharide lyase 8 family.</text>
</comment>
<feature type="active site" evidence="7">
    <location>
        <position position="361"/>
    </location>
</feature>
<reference evidence="12 13" key="1">
    <citation type="submission" date="2018-08" db="EMBL/GenBank/DDBJ databases">
        <title>A genome reference for cultivated species of the human gut microbiota.</title>
        <authorList>
            <person name="Zou Y."/>
            <person name="Xue W."/>
            <person name="Luo G."/>
        </authorList>
    </citation>
    <scope>NUCLEOTIDE SEQUENCE [LARGE SCALE GENOMIC DNA]</scope>
    <source>
        <strain evidence="12 13">TF03-6</strain>
    </source>
</reference>
<dbReference type="SUPFAM" id="SSF74650">
    <property type="entry name" value="Galactose mutarotase-like"/>
    <property type="match status" value="1"/>
</dbReference>
<keyword evidence="5" id="KW-0106">Calcium</keyword>
<evidence type="ECO:0000256" key="7">
    <source>
        <dbReference type="PIRSR" id="PIRSR638970-1"/>
    </source>
</evidence>
<dbReference type="GO" id="GO:0005975">
    <property type="term" value="P:carbohydrate metabolic process"/>
    <property type="evidence" value="ECO:0007669"/>
    <property type="project" value="InterPro"/>
</dbReference>
<proteinExistence type="inferred from homology"/>
<evidence type="ECO:0000256" key="1">
    <source>
        <dbReference type="ARBA" id="ARBA00001913"/>
    </source>
</evidence>
<dbReference type="Gene3D" id="2.70.98.10">
    <property type="match status" value="1"/>
</dbReference>
<feature type="non-terminal residue" evidence="12">
    <location>
        <position position="817"/>
    </location>
</feature>
<dbReference type="Gene3D" id="1.50.10.100">
    <property type="entry name" value="Chondroitin AC/alginate lyase"/>
    <property type="match status" value="1"/>
</dbReference>
<dbReference type="InterPro" id="IPR012970">
    <property type="entry name" value="Lyase_8_alpha_N"/>
</dbReference>
<accession>A0A3E4UPK5</accession>
<dbReference type="PANTHER" id="PTHR38481">
    <property type="entry name" value="HYALURONATE LYASE"/>
    <property type="match status" value="1"/>
</dbReference>
<evidence type="ECO:0000259" key="11">
    <source>
        <dbReference type="Pfam" id="PF08124"/>
    </source>
</evidence>
<dbReference type="EMBL" id="QSSV01000009">
    <property type="protein sequence ID" value="RGM13484.1"/>
    <property type="molecule type" value="Genomic_DNA"/>
</dbReference>
<dbReference type="InterPro" id="IPR011071">
    <property type="entry name" value="Lyase_8-like_C"/>
</dbReference>
<dbReference type="Proteomes" id="UP000261223">
    <property type="component" value="Unassembled WGS sequence"/>
</dbReference>
<feature type="domain" description="Polysaccharide lyase family 8 central" evidence="9">
    <location>
        <begin position="467"/>
        <end position="712"/>
    </location>
</feature>
<dbReference type="GO" id="GO:0016837">
    <property type="term" value="F:carbon-oxygen lyase activity, acting on polysaccharides"/>
    <property type="evidence" value="ECO:0007669"/>
    <property type="project" value="UniProtKB-ARBA"/>
</dbReference>
<comment type="subunit">
    <text evidence="3">Monomer.</text>
</comment>
<evidence type="ECO:0000256" key="6">
    <source>
        <dbReference type="ARBA" id="ARBA00023239"/>
    </source>
</evidence>
<evidence type="ECO:0000259" key="10">
    <source>
        <dbReference type="Pfam" id="PF02884"/>
    </source>
</evidence>
<dbReference type="Pfam" id="PF07610">
    <property type="entry name" value="DUF1573"/>
    <property type="match status" value="1"/>
</dbReference>
<dbReference type="Gene3D" id="2.60.40.10">
    <property type="entry name" value="Immunoglobulins"/>
    <property type="match status" value="1"/>
</dbReference>
<feature type="signal peptide" evidence="8">
    <location>
        <begin position="1"/>
        <end position="20"/>
    </location>
</feature>
<dbReference type="InterPro" id="IPR004103">
    <property type="entry name" value="Lyase_8_C"/>
</dbReference>
<keyword evidence="4 8" id="KW-0732">Signal</keyword>
<organism evidence="12 13">
    <name type="scientific">Bacteroides stercoris</name>
    <dbReference type="NCBI Taxonomy" id="46506"/>
    <lineage>
        <taxon>Bacteria</taxon>
        <taxon>Pseudomonadati</taxon>
        <taxon>Bacteroidota</taxon>
        <taxon>Bacteroidia</taxon>
        <taxon>Bacteroidales</taxon>
        <taxon>Bacteroidaceae</taxon>
        <taxon>Bacteroides</taxon>
    </lineage>
</organism>